<dbReference type="Proteomes" id="UP000006039">
    <property type="component" value="Unassembled WGS sequence"/>
</dbReference>
<reference evidence="3" key="1">
    <citation type="submission" date="2010-07" db="EMBL/GenBank/DDBJ databases">
        <title>The genome sequence of Gaeumannomyces graminis var. tritici strain R3-111a-1.</title>
        <authorList>
            <consortium name="The Broad Institute Genome Sequencing Platform"/>
            <person name="Ma L.-J."/>
            <person name="Dead R."/>
            <person name="Young S."/>
            <person name="Zeng Q."/>
            <person name="Koehrsen M."/>
            <person name="Alvarado L."/>
            <person name="Berlin A."/>
            <person name="Chapman S.B."/>
            <person name="Chen Z."/>
            <person name="Freedman E."/>
            <person name="Gellesch M."/>
            <person name="Goldberg J."/>
            <person name="Griggs A."/>
            <person name="Gujja S."/>
            <person name="Heilman E.R."/>
            <person name="Heiman D."/>
            <person name="Hepburn T."/>
            <person name="Howarth C."/>
            <person name="Jen D."/>
            <person name="Larson L."/>
            <person name="Mehta T."/>
            <person name="Neiman D."/>
            <person name="Pearson M."/>
            <person name="Roberts A."/>
            <person name="Saif S."/>
            <person name="Shea T."/>
            <person name="Shenoy N."/>
            <person name="Sisk P."/>
            <person name="Stolte C."/>
            <person name="Sykes S."/>
            <person name="Walk T."/>
            <person name="White J."/>
            <person name="Yandava C."/>
            <person name="Haas B."/>
            <person name="Nusbaum C."/>
            <person name="Birren B."/>
        </authorList>
    </citation>
    <scope>NUCLEOTIDE SEQUENCE [LARGE SCALE GENOMIC DNA]</scope>
    <source>
        <strain evidence="3">R3-111a-1</strain>
    </source>
</reference>
<dbReference type="AlphaFoldDB" id="J3NUB7"/>
<keyword evidence="3" id="KW-1185">Reference proteome</keyword>
<dbReference type="HOGENOM" id="CLU_059209_1_0_1"/>
<dbReference type="EMBL" id="GL385396">
    <property type="protein sequence ID" value="EJT79788.1"/>
    <property type="molecule type" value="Genomic_DNA"/>
</dbReference>
<evidence type="ECO:0000313" key="1">
    <source>
        <dbReference type="EMBL" id="EJT79788.1"/>
    </source>
</evidence>
<reference evidence="2" key="4">
    <citation type="journal article" date="2015" name="G3 (Bethesda)">
        <title>Genome sequences of three phytopathogenic species of the Magnaporthaceae family of fungi.</title>
        <authorList>
            <person name="Okagaki L.H."/>
            <person name="Nunes C.C."/>
            <person name="Sailsbery J."/>
            <person name="Clay B."/>
            <person name="Brown D."/>
            <person name="John T."/>
            <person name="Oh Y."/>
            <person name="Young N."/>
            <person name="Fitzgerald M."/>
            <person name="Haas B.J."/>
            <person name="Zeng Q."/>
            <person name="Young S."/>
            <person name="Adiconis X."/>
            <person name="Fan L."/>
            <person name="Levin J.Z."/>
            <person name="Mitchell T.K."/>
            <person name="Okubara P.A."/>
            <person name="Farman M.L."/>
            <person name="Kohn L.M."/>
            <person name="Birren B."/>
            <person name="Ma L.-J."/>
            <person name="Dean R.A."/>
        </authorList>
    </citation>
    <scope>NUCLEOTIDE SEQUENCE</scope>
    <source>
        <strain evidence="2">R3-111a-1</strain>
    </source>
</reference>
<dbReference type="EnsemblFungi" id="EJT79788">
    <property type="protein sequence ID" value="EJT79788"/>
    <property type="gene ID" value="GGTG_04871"/>
</dbReference>
<organism evidence="1">
    <name type="scientific">Gaeumannomyces tritici (strain R3-111a-1)</name>
    <name type="common">Wheat and barley take-all root rot fungus</name>
    <name type="synonym">Gaeumannomyces graminis var. tritici</name>
    <dbReference type="NCBI Taxonomy" id="644352"/>
    <lineage>
        <taxon>Eukaryota</taxon>
        <taxon>Fungi</taxon>
        <taxon>Dikarya</taxon>
        <taxon>Ascomycota</taxon>
        <taxon>Pezizomycotina</taxon>
        <taxon>Sordariomycetes</taxon>
        <taxon>Sordariomycetidae</taxon>
        <taxon>Magnaporthales</taxon>
        <taxon>Magnaporthaceae</taxon>
        <taxon>Gaeumannomyces</taxon>
    </lineage>
</organism>
<protein>
    <recommendedName>
        <fullName evidence="4">Fungal N-terminal domain-containing protein</fullName>
    </recommendedName>
</protein>
<dbReference type="STRING" id="644352.J3NUB7"/>
<gene>
    <name evidence="2" type="primary">20345329</name>
    <name evidence="1" type="ORF">GGTG_04871</name>
</gene>
<name>J3NUB7_GAET3</name>
<dbReference type="OrthoDB" id="19923at2759"/>
<accession>J3NUB7</accession>
<evidence type="ECO:0000313" key="2">
    <source>
        <dbReference type="EnsemblFungi" id="EJT79788"/>
    </source>
</evidence>
<dbReference type="RefSeq" id="XP_009220933.1">
    <property type="nucleotide sequence ID" value="XM_009222669.1"/>
</dbReference>
<dbReference type="GeneID" id="20345329"/>
<reference evidence="1" key="2">
    <citation type="submission" date="2010-07" db="EMBL/GenBank/DDBJ databases">
        <authorList>
            <consortium name="The Broad Institute Genome Sequencing Platform"/>
            <consortium name="Broad Institute Genome Sequencing Center for Infectious Disease"/>
            <person name="Ma L.-J."/>
            <person name="Dead R."/>
            <person name="Young S."/>
            <person name="Zeng Q."/>
            <person name="Koehrsen M."/>
            <person name="Alvarado L."/>
            <person name="Berlin A."/>
            <person name="Chapman S.B."/>
            <person name="Chen Z."/>
            <person name="Freedman E."/>
            <person name="Gellesch M."/>
            <person name="Goldberg J."/>
            <person name="Griggs A."/>
            <person name="Gujja S."/>
            <person name="Heilman E.R."/>
            <person name="Heiman D."/>
            <person name="Hepburn T."/>
            <person name="Howarth C."/>
            <person name="Jen D."/>
            <person name="Larson L."/>
            <person name="Mehta T."/>
            <person name="Neiman D."/>
            <person name="Pearson M."/>
            <person name="Roberts A."/>
            <person name="Saif S."/>
            <person name="Shea T."/>
            <person name="Shenoy N."/>
            <person name="Sisk P."/>
            <person name="Stolte C."/>
            <person name="Sykes S."/>
            <person name="Walk T."/>
            <person name="White J."/>
            <person name="Yandava C."/>
            <person name="Haas B."/>
            <person name="Nusbaum C."/>
            <person name="Birren B."/>
        </authorList>
    </citation>
    <scope>NUCLEOTIDE SEQUENCE</scope>
    <source>
        <strain evidence="1">R3-111a-1</strain>
    </source>
</reference>
<dbReference type="eggNOG" id="ENOG502S58Q">
    <property type="taxonomic scope" value="Eukaryota"/>
</dbReference>
<proteinExistence type="predicted"/>
<evidence type="ECO:0008006" key="4">
    <source>
        <dbReference type="Google" id="ProtNLM"/>
    </source>
</evidence>
<sequence>MDPLSVAASVAGLLGAGAKMVALMSPIVNNSDAPPLCRAVLTELCEVTATLHQVEHFIAGRLPDGGPVPRDRYELVLMEQLAAVLTSCVMTKDDLETLADDLGLVYSGTGISGTFDRARWVRKEQDIGRVLARLQNHKSSLSCMLNVFSARSTADIKHLADRLHALFEQAMVSSPTLLTRLERFQESGGLDTEVETAPGDAGESVCAADPHTLGELFPNSKDASDARSVRSVGSRIASISRGWESALQSSWVYRWQFLATSDGHSETSITTSTRRRAAASIFSATSLADISHLSQFSLPILIWEIGNNRWYRG</sequence>
<reference evidence="1" key="3">
    <citation type="submission" date="2010-09" db="EMBL/GenBank/DDBJ databases">
        <title>Annotation of Gaeumannomyces graminis var. tritici R3-111a-1.</title>
        <authorList>
            <consortium name="The Broad Institute Genome Sequencing Platform"/>
            <person name="Ma L.-J."/>
            <person name="Dead R."/>
            <person name="Young S.K."/>
            <person name="Zeng Q."/>
            <person name="Gargeya S."/>
            <person name="Fitzgerald M."/>
            <person name="Haas B."/>
            <person name="Abouelleil A."/>
            <person name="Alvarado L."/>
            <person name="Arachchi H.M."/>
            <person name="Berlin A."/>
            <person name="Brown A."/>
            <person name="Chapman S.B."/>
            <person name="Chen Z."/>
            <person name="Dunbar C."/>
            <person name="Freedman E."/>
            <person name="Gearin G."/>
            <person name="Gellesch M."/>
            <person name="Goldberg J."/>
            <person name="Griggs A."/>
            <person name="Gujja S."/>
            <person name="Heiman D."/>
            <person name="Howarth C."/>
            <person name="Larson L."/>
            <person name="Lui A."/>
            <person name="MacDonald P.J.P."/>
            <person name="Mehta T."/>
            <person name="Montmayeur A."/>
            <person name="Murphy C."/>
            <person name="Neiman D."/>
            <person name="Pearson M."/>
            <person name="Priest M."/>
            <person name="Roberts A."/>
            <person name="Saif S."/>
            <person name="Shea T."/>
            <person name="Shenoy N."/>
            <person name="Sisk P."/>
            <person name="Stolte C."/>
            <person name="Sykes S."/>
            <person name="Yandava C."/>
            <person name="Wortman J."/>
            <person name="Nusbaum C."/>
            <person name="Birren B."/>
        </authorList>
    </citation>
    <scope>NUCLEOTIDE SEQUENCE</scope>
    <source>
        <strain evidence="1">R3-111a-1</strain>
    </source>
</reference>
<dbReference type="VEuPathDB" id="FungiDB:GGTG_04871"/>
<reference evidence="2" key="5">
    <citation type="submission" date="2018-04" db="UniProtKB">
        <authorList>
            <consortium name="EnsemblFungi"/>
        </authorList>
    </citation>
    <scope>IDENTIFICATION</scope>
    <source>
        <strain evidence="2">R3-111a-1</strain>
    </source>
</reference>
<evidence type="ECO:0000313" key="3">
    <source>
        <dbReference type="Proteomes" id="UP000006039"/>
    </source>
</evidence>